<proteinExistence type="predicted"/>
<keyword evidence="1" id="KW-0472">Membrane</keyword>
<dbReference type="Proteomes" id="UP000011550">
    <property type="component" value="Unassembled WGS sequence"/>
</dbReference>
<sequence>MATLTDFVVALIQSTLELVVNFATVATSDIVSPVIILVGNLFIIAAVGALIYVVLGALVAELGIGTTPGQRGTPRPRE</sequence>
<evidence type="ECO:0000256" key="1">
    <source>
        <dbReference type="SAM" id="Phobius"/>
    </source>
</evidence>
<reference evidence="2 3" key="1">
    <citation type="journal article" date="2014" name="PLoS Genet.">
        <title>Phylogenetically driven sequencing of extremely halophilic archaea reveals strategies for static and dynamic osmo-response.</title>
        <authorList>
            <person name="Becker E.A."/>
            <person name="Seitzer P.M."/>
            <person name="Tritt A."/>
            <person name="Larsen D."/>
            <person name="Krusor M."/>
            <person name="Yao A.I."/>
            <person name="Wu D."/>
            <person name="Madern D."/>
            <person name="Eisen J.A."/>
            <person name="Darling A.E."/>
            <person name="Facciotti M.T."/>
        </authorList>
    </citation>
    <scope>NUCLEOTIDE SEQUENCE [LARGE SCALE GENOMIC DNA]</scope>
    <source>
        <strain evidence="2 3">ATCC BAA-1512</strain>
    </source>
</reference>
<keyword evidence="1" id="KW-0812">Transmembrane</keyword>
<evidence type="ECO:0000313" key="2">
    <source>
        <dbReference type="EMBL" id="ELZ96524.1"/>
    </source>
</evidence>
<gene>
    <name evidence="2" type="ORF">C440_05233</name>
</gene>
<dbReference type="PATRIC" id="fig|662479.7.peg.1072"/>
<dbReference type="RefSeq" id="WP_008318919.1">
    <property type="nucleotide sequence ID" value="NZ_AOLN01000007.1"/>
</dbReference>
<keyword evidence="1" id="KW-1133">Transmembrane helix</keyword>
<name>M0IM59_9EURY</name>
<accession>M0IM59</accession>
<organism evidence="2 3">
    <name type="scientific">Haloferax mucosum ATCC BAA-1512</name>
    <dbReference type="NCBI Taxonomy" id="662479"/>
    <lineage>
        <taxon>Archaea</taxon>
        <taxon>Methanobacteriati</taxon>
        <taxon>Methanobacteriota</taxon>
        <taxon>Stenosarchaea group</taxon>
        <taxon>Halobacteria</taxon>
        <taxon>Halobacteriales</taxon>
        <taxon>Haloferacaceae</taxon>
        <taxon>Haloferax</taxon>
    </lineage>
</organism>
<dbReference type="Pfam" id="PF26067">
    <property type="entry name" value="DUF8024"/>
    <property type="match status" value="1"/>
</dbReference>
<feature type="transmembrane region" description="Helical" evidence="1">
    <location>
        <begin position="30"/>
        <end position="55"/>
    </location>
</feature>
<evidence type="ECO:0000313" key="3">
    <source>
        <dbReference type="Proteomes" id="UP000011550"/>
    </source>
</evidence>
<protein>
    <submittedName>
        <fullName evidence="2">Uncharacterized protein</fullName>
    </submittedName>
</protein>
<dbReference type="AlphaFoldDB" id="M0IM59"/>
<dbReference type="EMBL" id="AOLN01000007">
    <property type="protein sequence ID" value="ELZ96524.1"/>
    <property type="molecule type" value="Genomic_DNA"/>
</dbReference>
<dbReference type="OrthoDB" id="292764at2157"/>
<comment type="caution">
    <text evidence="2">The sequence shown here is derived from an EMBL/GenBank/DDBJ whole genome shotgun (WGS) entry which is preliminary data.</text>
</comment>
<keyword evidence="3" id="KW-1185">Reference proteome</keyword>
<dbReference type="InterPro" id="IPR058337">
    <property type="entry name" value="DUF8024"/>
</dbReference>